<comment type="caution">
    <text evidence="2">The sequence shown here is derived from an EMBL/GenBank/DDBJ whole genome shotgun (WGS) entry which is preliminary data.</text>
</comment>
<dbReference type="Gene3D" id="1.10.260.40">
    <property type="entry name" value="lambda repressor-like DNA-binding domains"/>
    <property type="match status" value="1"/>
</dbReference>
<proteinExistence type="predicted"/>
<evidence type="ECO:0000313" key="2">
    <source>
        <dbReference type="EMBL" id="MFC3659013.1"/>
    </source>
</evidence>
<evidence type="ECO:0000256" key="1">
    <source>
        <dbReference type="SAM" id="MobiDB-lite"/>
    </source>
</evidence>
<gene>
    <name evidence="2" type="ORF">ACFOM9_02835</name>
</gene>
<protein>
    <recommendedName>
        <fullName evidence="4">Helix-turn-helix domain-containing protein</fullName>
    </recommendedName>
</protein>
<dbReference type="InterPro" id="IPR010982">
    <property type="entry name" value="Lambda_DNA-bd_dom_sf"/>
</dbReference>
<accession>A0ABV7UR62</accession>
<name>A0ABV7UR62_9GAMM</name>
<feature type="region of interest" description="Disordered" evidence="1">
    <location>
        <begin position="70"/>
        <end position="91"/>
    </location>
</feature>
<keyword evidence="3" id="KW-1185">Reference proteome</keyword>
<evidence type="ECO:0000313" key="3">
    <source>
        <dbReference type="Proteomes" id="UP001595724"/>
    </source>
</evidence>
<dbReference type="EMBL" id="JBHRYF010000001">
    <property type="protein sequence ID" value="MFC3659013.1"/>
    <property type="molecule type" value="Genomic_DNA"/>
</dbReference>
<evidence type="ECO:0008006" key="4">
    <source>
        <dbReference type="Google" id="ProtNLM"/>
    </source>
</evidence>
<organism evidence="2 3">
    <name type="scientific">Luteimonas notoginsengisoli</name>
    <dbReference type="NCBI Taxonomy" id="1578200"/>
    <lineage>
        <taxon>Bacteria</taxon>
        <taxon>Pseudomonadati</taxon>
        <taxon>Pseudomonadota</taxon>
        <taxon>Gammaproteobacteria</taxon>
        <taxon>Lysobacterales</taxon>
        <taxon>Lysobacteraceae</taxon>
        <taxon>Luteimonas</taxon>
    </lineage>
</organism>
<dbReference type="RefSeq" id="WP_386705977.1">
    <property type="nucleotide sequence ID" value="NZ_JBHRYF010000001.1"/>
</dbReference>
<dbReference type="Proteomes" id="UP001595724">
    <property type="component" value="Unassembled WGS sequence"/>
</dbReference>
<sequence length="91" mass="9873">MDLIKFIEDPGRHQRLAEEVGTTKAWLWQIATGWRGKRASTDLAMKIESASRGIGPEAVSRSVLRPDIWPAGDMQAANDPEGPSADAAEEG</sequence>
<reference evidence="3" key="1">
    <citation type="journal article" date="2019" name="Int. J. Syst. Evol. Microbiol.">
        <title>The Global Catalogue of Microorganisms (GCM) 10K type strain sequencing project: providing services to taxonomists for standard genome sequencing and annotation.</title>
        <authorList>
            <consortium name="The Broad Institute Genomics Platform"/>
            <consortium name="The Broad Institute Genome Sequencing Center for Infectious Disease"/>
            <person name="Wu L."/>
            <person name="Ma J."/>
        </authorList>
    </citation>
    <scope>NUCLEOTIDE SEQUENCE [LARGE SCALE GENOMIC DNA]</scope>
    <source>
        <strain evidence="3">KCTC 42211</strain>
    </source>
</reference>